<evidence type="ECO:0000313" key="2">
    <source>
        <dbReference type="Proteomes" id="UP001054837"/>
    </source>
</evidence>
<gene>
    <name evidence="1" type="ORF">CDAR_379801</name>
</gene>
<keyword evidence="2" id="KW-1185">Reference proteome</keyword>
<protein>
    <submittedName>
        <fullName evidence="1">Uncharacterized protein</fullName>
    </submittedName>
</protein>
<proteinExistence type="predicted"/>
<sequence length="94" mass="11104">MTYGKYPIGTFHRSRQHESANEGQCRMINDLDKAMRQRYLDIAMKQRYLDNAMRQYCETMLCGKCYETTLSRQCRMIGIVLIEFLDLVGEHISN</sequence>
<dbReference type="EMBL" id="BPLQ01003247">
    <property type="protein sequence ID" value="GIX98900.1"/>
    <property type="molecule type" value="Genomic_DNA"/>
</dbReference>
<comment type="caution">
    <text evidence="1">The sequence shown here is derived from an EMBL/GenBank/DDBJ whole genome shotgun (WGS) entry which is preliminary data.</text>
</comment>
<reference evidence="1 2" key="1">
    <citation type="submission" date="2021-06" db="EMBL/GenBank/DDBJ databases">
        <title>Caerostris darwini draft genome.</title>
        <authorList>
            <person name="Kono N."/>
            <person name="Arakawa K."/>
        </authorList>
    </citation>
    <scope>NUCLEOTIDE SEQUENCE [LARGE SCALE GENOMIC DNA]</scope>
</reference>
<evidence type="ECO:0000313" key="1">
    <source>
        <dbReference type="EMBL" id="GIX98900.1"/>
    </source>
</evidence>
<organism evidence="1 2">
    <name type="scientific">Caerostris darwini</name>
    <dbReference type="NCBI Taxonomy" id="1538125"/>
    <lineage>
        <taxon>Eukaryota</taxon>
        <taxon>Metazoa</taxon>
        <taxon>Ecdysozoa</taxon>
        <taxon>Arthropoda</taxon>
        <taxon>Chelicerata</taxon>
        <taxon>Arachnida</taxon>
        <taxon>Araneae</taxon>
        <taxon>Araneomorphae</taxon>
        <taxon>Entelegynae</taxon>
        <taxon>Araneoidea</taxon>
        <taxon>Araneidae</taxon>
        <taxon>Caerostris</taxon>
    </lineage>
</organism>
<accession>A0AAV4PSI5</accession>
<name>A0AAV4PSI5_9ARAC</name>
<dbReference type="AlphaFoldDB" id="A0AAV4PSI5"/>
<dbReference type="Proteomes" id="UP001054837">
    <property type="component" value="Unassembled WGS sequence"/>
</dbReference>